<evidence type="ECO:0000259" key="2">
    <source>
        <dbReference type="Pfam" id="PF00078"/>
    </source>
</evidence>
<dbReference type="InterPro" id="IPR050951">
    <property type="entry name" value="Retrovirus_Pol_polyprotein"/>
</dbReference>
<evidence type="ECO:0000313" key="5">
    <source>
        <dbReference type="RefSeq" id="XP_071918800.1"/>
    </source>
</evidence>
<keyword evidence="1" id="KW-0175">Coiled coil</keyword>
<dbReference type="InterPro" id="IPR036397">
    <property type="entry name" value="RNaseH_sf"/>
</dbReference>
<evidence type="ECO:0000256" key="1">
    <source>
        <dbReference type="SAM" id="Coils"/>
    </source>
</evidence>
<dbReference type="SUPFAM" id="SSF53098">
    <property type="entry name" value="Ribonuclease H-like"/>
    <property type="match status" value="1"/>
</dbReference>
<dbReference type="GeneID" id="140013422"/>
<feature type="domain" description="Integrase zinc-binding" evidence="3">
    <location>
        <begin position="377"/>
        <end position="432"/>
    </location>
</feature>
<dbReference type="RefSeq" id="XP_071918800.1">
    <property type="nucleotide sequence ID" value="XM_072062699.1"/>
</dbReference>
<evidence type="ECO:0000259" key="3">
    <source>
        <dbReference type="Pfam" id="PF17921"/>
    </source>
</evidence>
<gene>
    <name evidence="5" type="primary">LOC140013422</name>
</gene>
<dbReference type="PANTHER" id="PTHR37984">
    <property type="entry name" value="PROTEIN CBG26694"/>
    <property type="match status" value="1"/>
</dbReference>
<dbReference type="Proteomes" id="UP001652660">
    <property type="component" value="Chromosome 8c"/>
</dbReference>
<evidence type="ECO:0000313" key="4">
    <source>
        <dbReference type="Proteomes" id="UP001652660"/>
    </source>
</evidence>
<dbReference type="InterPro" id="IPR041588">
    <property type="entry name" value="Integrase_H2C2"/>
</dbReference>
<protein>
    <submittedName>
        <fullName evidence="5">Uncharacterized protein</fullName>
    </submittedName>
</protein>
<dbReference type="InterPro" id="IPR000477">
    <property type="entry name" value="RT_dom"/>
</dbReference>
<accession>A0ABM4VGZ4</accession>
<organism evidence="4 5">
    <name type="scientific">Coffea arabica</name>
    <name type="common">Arabian coffee</name>
    <dbReference type="NCBI Taxonomy" id="13443"/>
    <lineage>
        <taxon>Eukaryota</taxon>
        <taxon>Viridiplantae</taxon>
        <taxon>Streptophyta</taxon>
        <taxon>Embryophyta</taxon>
        <taxon>Tracheophyta</taxon>
        <taxon>Spermatophyta</taxon>
        <taxon>Magnoliopsida</taxon>
        <taxon>eudicotyledons</taxon>
        <taxon>Gunneridae</taxon>
        <taxon>Pentapetalae</taxon>
        <taxon>asterids</taxon>
        <taxon>lamiids</taxon>
        <taxon>Gentianales</taxon>
        <taxon>Rubiaceae</taxon>
        <taxon>Ixoroideae</taxon>
        <taxon>Gardenieae complex</taxon>
        <taxon>Bertiereae - Coffeeae clade</taxon>
        <taxon>Coffeeae</taxon>
        <taxon>Coffea</taxon>
    </lineage>
</organism>
<dbReference type="SUPFAM" id="SSF56672">
    <property type="entry name" value="DNA/RNA polymerases"/>
    <property type="match status" value="1"/>
</dbReference>
<dbReference type="Gene3D" id="3.30.420.10">
    <property type="entry name" value="Ribonuclease H-like superfamily/Ribonuclease H"/>
    <property type="match status" value="1"/>
</dbReference>
<dbReference type="Gene3D" id="3.10.10.10">
    <property type="entry name" value="HIV Type 1 Reverse Transcriptase, subunit A, domain 1"/>
    <property type="match status" value="1"/>
</dbReference>
<keyword evidence="4" id="KW-1185">Reference proteome</keyword>
<dbReference type="Pfam" id="PF00078">
    <property type="entry name" value="RVT_1"/>
    <property type="match status" value="1"/>
</dbReference>
<proteinExistence type="predicted"/>
<dbReference type="InterPro" id="IPR012337">
    <property type="entry name" value="RNaseH-like_sf"/>
</dbReference>
<dbReference type="CDD" id="cd01647">
    <property type="entry name" value="RT_LTR"/>
    <property type="match status" value="1"/>
</dbReference>
<dbReference type="Gene3D" id="1.10.340.70">
    <property type="match status" value="1"/>
</dbReference>
<dbReference type="Gene3D" id="3.30.70.270">
    <property type="match status" value="1"/>
</dbReference>
<reference evidence="5" key="1">
    <citation type="submission" date="2025-08" db="UniProtKB">
        <authorList>
            <consortium name="RefSeq"/>
        </authorList>
    </citation>
    <scope>IDENTIFICATION</scope>
    <source>
        <tissue evidence="5">Leaves</tissue>
    </source>
</reference>
<sequence length="517" mass="58561">MLFQRASLAVTADSGGGGGSSSCTGRWPLVGYAGEEGLWLLVAAMEVALDAATVDSSSGRCGLWWLGQTFLALFLRGLAPWLPQNSPPKSRSFPLYGFSDLARKLLCKGARGYLTILIHAPVDQLKVENVPVVCEFSEIFPEELTSPEREIEFKIDLHPGAEPISKTSYRMAPAELKELKTQLQELLDRKFIQESESPRGAPILFVKKKDGGLRMCIDYRGLNNLTIKNKYPLPLIDELFDQLQGAVIFSKLDFRQGYYQLRIGRKDVPKTAFNSRKANVVADALSRKTQVSSLQAKEWKLLEKVGEGNPQLKSSAVLVSNVTITSTLILCIKEAQKDDCQVQKWKKKVEKGSILDFNMNSDGVLRYHTRLVVSQNKDIKREILEETYRSLYTVHPGTTKMYQNLKKLYWWDSMKKEIAQFVQMCLTCQQIKVEHQKPSGLLHPLEVPEWKWENIMMDFVSGLSRTQKGHDAIWVIVDRLTKLAHFLPVNMNYSLEKLVQLYLDEIIRLHGVPVSIV</sequence>
<name>A0ABM4VGZ4_COFAR</name>
<dbReference type="InterPro" id="IPR043502">
    <property type="entry name" value="DNA/RNA_pol_sf"/>
</dbReference>
<dbReference type="PANTHER" id="PTHR37984:SF5">
    <property type="entry name" value="PROTEIN NYNRIN-LIKE"/>
    <property type="match status" value="1"/>
</dbReference>
<dbReference type="InterPro" id="IPR043128">
    <property type="entry name" value="Rev_trsase/Diguanyl_cyclase"/>
</dbReference>
<feature type="domain" description="Reverse transcriptase" evidence="2">
    <location>
        <begin position="206"/>
        <end position="290"/>
    </location>
</feature>
<dbReference type="Pfam" id="PF17921">
    <property type="entry name" value="Integrase_H2C2"/>
    <property type="match status" value="1"/>
</dbReference>
<feature type="coiled-coil region" evidence="1">
    <location>
        <begin position="169"/>
        <end position="196"/>
    </location>
</feature>